<dbReference type="OrthoDB" id="8264173at2"/>
<gene>
    <name evidence="2" type="ORF">KOEU_32500</name>
</gene>
<keyword evidence="1" id="KW-0051">Antiviral defense</keyword>
<keyword evidence="3" id="KW-1185">Reference proteome</keyword>
<dbReference type="InterPro" id="IPR006116">
    <property type="entry name" value="NT_2-5OAS_ClassI-CCAase"/>
</dbReference>
<evidence type="ECO:0000313" key="2">
    <source>
        <dbReference type="EMBL" id="KON63240.1"/>
    </source>
</evidence>
<dbReference type="SUPFAM" id="SSF81301">
    <property type="entry name" value="Nucleotidyltransferase"/>
    <property type="match status" value="1"/>
</dbReference>
<dbReference type="STRING" id="33995.KOEU_32500"/>
<dbReference type="PATRIC" id="fig|33995.3.peg.3604"/>
<dbReference type="GO" id="GO:0016779">
    <property type="term" value="F:nucleotidyltransferase activity"/>
    <property type="evidence" value="ECO:0007669"/>
    <property type="project" value="InterPro"/>
</dbReference>
<protein>
    <recommendedName>
        <fullName evidence="4">Polymerase nucleotidyl transferase domain-containing protein</fullName>
    </recommendedName>
</protein>
<sequence>MSISEKQLDIWSRQGSIIQSAATYQALRNVLERDDALYAHRSYSTFLQGSYGNDTNVYADSDVDIVMQLDSVFYTDLSELSASDKTNYETNRSPAQYSWTEFRKEVIAQLTKAYGSAVQPGSKAIYVAGNGGRDRALLFRRRHAL</sequence>
<dbReference type="EMBL" id="LHUQ01000036">
    <property type="protein sequence ID" value="KON63240.1"/>
    <property type="molecule type" value="Genomic_DNA"/>
</dbReference>
<dbReference type="CDD" id="cd05400">
    <property type="entry name" value="NT_2-5OAS_ClassI-CCAase"/>
    <property type="match status" value="1"/>
</dbReference>
<evidence type="ECO:0000313" key="3">
    <source>
        <dbReference type="Proteomes" id="UP000037566"/>
    </source>
</evidence>
<name>A0A0M0EDC5_KOMEU</name>
<dbReference type="AlphaFoldDB" id="A0A0M0EDC5"/>
<dbReference type="GO" id="GO:0051607">
    <property type="term" value="P:defense response to virus"/>
    <property type="evidence" value="ECO:0007669"/>
    <property type="project" value="UniProtKB-KW"/>
</dbReference>
<dbReference type="Proteomes" id="UP000037566">
    <property type="component" value="Unassembled WGS sequence"/>
</dbReference>
<comment type="caution">
    <text evidence="2">The sequence shown here is derived from an EMBL/GenBank/DDBJ whole genome shotgun (WGS) entry which is preliminary data.</text>
</comment>
<evidence type="ECO:0008006" key="4">
    <source>
        <dbReference type="Google" id="ProtNLM"/>
    </source>
</evidence>
<reference evidence="2" key="1">
    <citation type="submission" date="2015-08" db="EMBL/GenBank/DDBJ databases">
        <title>Draft genome sequence of Komagataeibacter europaeus CECT 8546 a cellulose producer strain from vinegar produced by the traditional method.</title>
        <authorList>
            <person name="Poehlein A."/>
            <person name="Valera M.J."/>
            <person name="Haack F.S."/>
            <person name="Mas A."/>
            <person name="Daniel R."/>
            <person name="Streit W.R."/>
            <person name="Mateo E."/>
        </authorList>
    </citation>
    <scope>NUCLEOTIDE SEQUENCE [LARGE SCALE GENOMIC DNA]</scope>
    <source>
        <strain evidence="2">CECT 8546</strain>
    </source>
</reference>
<organism evidence="2 3">
    <name type="scientific">Komagataeibacter europaeus</name>
    <name type="common">Gluconacetobacter europaeus</name>
    <dbReference type="NCBI Taxonomy" id="33995"/>
    <lineage>
        <taxon>Bacteria</taxon>
        <taxon>Pseudomonadati</taxon>
        <taxon>Pseudomonadota</taxon>
        <taxon>Alphaproteobacteria</taxon>
        <taxon>Acetobacterales</taxon>
        <taxon>Acetobacteraceae</taxon>
        <taxon>Komagataeibacter</taxon>
    </lineage>
</organism>
<accession>A0A0M0EDC5</accession>
<dbReference type="RefSeq" id="WP_053323988.1">
    <property type="nucleotide sequence ID" value="NZ_LHUQ01000036.1"/>
</dbReference>
<proteinExistence type="predicted"/>
<dbReference type="InterPro" id="IPR043519">
    <property type="entry name" value="NT_sf"/>
</dbReference>
<evidence type="ECO:0000256" key="1">
    <source>
        <dbReference type="ARBA" id="ARBA00023118"/>
    </source>
</evidence>